<dbReference type="Proteomes" id="UP000539642">
    <property type="component" value="Unassembled WGS sequence"/>
</dbReference>
<dbReference type="Pfam" id="PF12654">
    <property type="entry name" value="DUF3786"/>
    <property type="match status" value="1"/>
</dbReference>
<reference evidence="2 3" key="1">
    <citation type="submission" date="2020-08" db="EMBL/GenBank/DDBJ databases">
        <title>Genomic Encyclopedia of Type Strains, Phase IV (KMG-IV): sequencing the most valuable type-strain genomes for metagenomic binning, comparative biology and taxonomic classification.</title>
        <authorList>
            <person name="Goeker M."/>
        </authorList>
    </citation>
    <scope>NUCLEOTIDE SEQUENCE [LARGE SCALE GENOMIC DNA]</scope>
    <source>
        <strain evidence="2 3">DSM 28570</strain>
    </source>
</reference>
<gene>
    <name evidence="2" type="ORF">HNQ81_001717</name>
</gene>
<dbReference type="EMBL" id="JACHEO010000008">
    <property type="protein sequence ID" value="MBB5347986.1"/>
    <property type="molecule type" value="Genomic_DNA"/>
</dbReference>
<evidence type="ECO:0000313" key="2">
    <source>
        <dbReference type="EMBL" id="MBB5347986.1"/>
    </source>
</evidence>
<protein>
    <recommendedName>
        <fullName evidence="1">DUF3786 domain-containing protein</fullName>
    </recommendedName>
</protein>
<name>A0A840UT22_9BACT</name>
<accession>A0A840UT22</accession>
<dbReference type="InterPro" id="IPR024264">
    <property type="entry name" value="DUF3786"/>
</dbReference>
<comment type="caution">
    <text evidence="2">The sequence shown here is derived from an EMBL/GenBank/DDBJ whole genome shotgun (WGS) entry which is preliminary data.</text>
</comment>
<evidence type="ECO:0000313" key="3">
    <source>
        <dbReference type="Proteomes" id="UP000539642"/>
    </source>
</evidence>
<dbReference type="AlphaFoldDB" id="A0A840UT22"/>
<keyword evidence="3" id="KW-1185">Reference proteome</keyword>
<feature type="domain" description="DUF3786" evidence="1">
    <location>
        <begin position="26"/>
        <end position="195"/>
    </location>
</feature>
<proteinExistence type="predicted"/>
<dbReference type="RefSeq" id="WP_183350290.1">
    <property type="nucleotide sequence ID" value="NZ_JACHEO010000008.1"/>
</dbReference>
<evidence type="ECO:0000259" key="1">
    <source>
        <dbReference type="Pfam" id="PF12654"/>
    </source>
</evidence>
<sequence length="201" mass="22520">MQQAPVFEETYQRYLVKLREIDIFARAELLGIGREEGLLRVPLYGREYHVSYDGITDPTGAEATPAVRVVLCRYLLTCPDELPPLSERLVTYREFKDAGPLVSYFTTNTNKIIETTFTGQIPLLLQRAGVLGGKRLVSDTHDLSLRFVALPRIPVLLNFNDRDDLFAASASVLYRASAEVFLDMESLAITGTLLAGRLIRP</sequence>
<organism evidence="2 3">
    <name type="scientific">Desulfoprunum benzoelyticum</name>
    <dbReference type="NCBI Taxonomy" id="1506996"/>
    <lineage>
        <taxon>Bacteria</taxon>
        <taxon>Pseudomonadati</taxon>
        <taxon>Thermodesulfobacteriota</taxon>
        <taxon>Desulfobulbia</taxon>
        <taxon>Desulfobulbales</taxon>
        <taxon>Desulfobulbaceae</taxon>
        <taxon>Desulfoprunum</taxon>
    </lineage>
</organism>